<sequence>MQPCERAGGGGLEEWTRAVSLGASGSYAAAWSLLEDIERASASAGEGALRSLALSTAASLDRQLGHYRRAAVRDGAAVQVALIAGGETVRPGLADEAWCDAMTGLAADMLGSFRIGAADALLGRVQQRLGAAPAGTMWRQRVRLSWVRAERALFTGAGASMIAVARGAVSASVKAGSERHRIKSELILAATLGADGHIGDSFDIGARCHRDATSAGLMPLAWASAMLLSSDPSPEQSRWWQERANAARQAIERRGGRFA</sequence>
<proteinExistence type="predicted"/>
<evidence type="ECO:0000313" key="1">
    <source>
        <dbReference type="EMBL" id="MBD8506438.1"/>
    </source>
</evidence>
<organism evidence="1 2">
    <name type="scientific">Lolliginicoccus lacisalsi</name>
    <dbReference type="NCBI Taxonomy" id="2742202"/>
    <lineage>
        <taxon>Bacteria</taxon>
        <taxon>Bacillati</taxon>
        <taxon>Actinomycetota</taxon>
        <taxon>Actinomycetes</taxon>
        <taxon>Mycobacteriales</taxon>
        <taxon>Hoyosellaceae</taxon>
        <taxon>Lolliginicoccus</taxon>
    </lineage>
</organism>
<gene>
    <name evidence="1" type="ORF">HT102_08075</name>
</gene>
<evidence type="ECO:0000313" key="2">
    <source>
        <dbReference type="Proteomes" id="UP000642993"/>
    </source>
</evidence>
<dbReference type="EMBL" id="JACYWE010000004">
    <property type="protein sequence ID" value="MBD8506438.1"/>
    <property type="molecule type" value="Genomic_DNA"/>
</dbReference>
<dbReference type="RefSeq" id="WP_192038914.1">
    <property type="nucleotide sequence ID" value="NZ_JACYWE010000004.1"/>
</dbReference>
<dbReference type="Proteomes" id="UP000642993">
    <property type="component" value="Unassembled WGS sequence"/>
</dbReference>
<keyword evidence="2" id="KW-1185">Reference proteome</keyword>
<protein>
    <submittedName>
        <fullName evidence="1">Uncharacterized protein</fullName>
    </submittedName>
</protein>
<name>A0A927JBU8_9ACTN</name>
<accession>A0A927JBU8</accession>
<reference evidence="1" key="1">
    <citation type="submission" date="2020-09" db="EMBL/GenBank/DDBJ databases">
        <title>Hoyosella lacisalsi sp. nov., a halotolerant actinobacterium isolated from soil of Lake Gudzhirganskoe.</title>
        <authorList>
            <person name="Yang Q."/>
            <person name="Guo P.Y."/>
            <person name="Liu S.W."/>
            <person name="Li F.N."/>
            <person name="Sun C.H."/>
        </authorList>
    </citation>
    <scope>NUCLEOTIDE SEQUENCE</scope>
    <source>
        <strain evidence="1">G463</strain>
    </source>
</reference>
<dbReference type="AlphaFoldDB" id="A0A927JBU8"/>
<comment type="caution">
    <text evidence="1">The sequence shown here is derived from an EMBL/GenBank/DDBJ whole genome shotgun (WGS) entry which is preliminary data.</text>
</comment>